<dbReference type="PRINTS" id="PR01840">
    <property type="entry name" value="TATCFAMILY"/>
</dbReference>
<feature type="transmembrane region" description="Helical" evidence="5">
    <location>
        <begin position="64"/>
        <end position="85"/>
    </location>
</feature>
<keyword evidence="5" id="KW-0653">Protein transport</keyword>
<keyword evidence="5" id="KW-0813">Transport</keyword>
<feature type="transmembrane region" description="Helical" evidence="5">
    <location>
        <begin position="191"/>
        <end position="209"/>
    </location>
</feature>
<keyword evidence="5" id="KW-1003">Cell membrane</keyword>
<dbReference type="GO" id="GO:0033281">
    <property type="term" value="C:TAT protein transport complex"/>
    <property type="evidence" value="ECO:0007669"/>
    <property type="project" value="UniProtKB-UniRule"/>
</dbReference>
<evidence type="ECO:0000256" key="3">
    <source>
        <dbReference type="ARBA" id="ARBA00022989"/>
    </source>
</evidence>
<comment type="similarity">
    <text evidence="5">Belongs to the TatC family.</text>
</comment>
<dbReference type="Pfam" id="PF00902">
    <property type="entry name" value="TatC"/>
    <property type="match status" value="1"/>
</dbReference>
<dbReference type="PANTHER" id="PTHR30371">
    <property type="entry name" value="SEC-INDEPENDENT PROTEIN TRANSLOCASE PROTEIN TATC"/>
    <property type="match status" value="1"/>
</dbReference>
<proteinExistence type="inferred from homology"/>
<keyword evidence="7" id="KW-1185">Reference proteome</keyword>
<feature type="transmembrane region" description="Helical" evidence="5">
    <location>
        <begin position="215"/>
        <end position="233"/>
    </location>
</feature>
<feature type="transmembrane region" description="Helical" evidence="5">
    <location>
        <begin position="106"/>
        <end position="130"/>
    </location>
</feature>
<feature type="transmembrane region" description="Helical" evidence="5">
    <location>
        <begin position="150"/>
        <end position="179"/>
    </location>
</feature>
<dbReference type="KEGG" id="afx:JZ786_21565"/>
<keyword evidence="5" id="KW-0811">Translocation</keyword>
<dbReference type="NCBIfam" id="TIGR00945">
    <property type="entry name" value="tatC"/>
    <property type="match status" value="1"/>
</dbReference>
<organism evidence="6 7">
    <name type="scientific">Alicyclobacillus mengziensis</name>
    <dbReference type="NCBI Taxonomy" id="2931921"/>
    <lineage>
        <taxon>Bacteria</taxon>
        <taxon>Bacillati</taxon>
        <taxon>Bacillota</taxon>
        <taxon>Bacilli</taxon>
        <taxon>Bacillales</taxon>
        <taxon>Alicyclobacillaceae</taxon>
        <taxon>Alicyclobacillus</taxon>
    </lineage>
</organism>
<name>A0A9X7W088_9BACL</name>
<feature type="transmembrane region" description="Helical" evidence="5">
    <location>
        <begin position="20"/>
        <end position="44"/>
    </location>
</feature>
<dbReference type="GO" id="GO:0009977">
    <property type="term" value="F:proton motive force dependent protein transmembrane transporter activity"/>
    <property type="evidence" value="ECO:0007669"/>
    <property type="project" value="TreeGrafter"/>
</dbReference>
<dbReference type="AlphaFoldDB" id="A0A9X7W088"/>
<evidence type="ECO:0000256" key="4">
    <source>
        <dbReference type="ARBA" id="ARBA00023136"/>
    </source>
</evidence>
<sequence length="244" mass="28169">MAEDRMKLTDHLADLRKRIIYTLVVFMILLFAGLAVVSKLYNFFVRPLSQAGYRLIVTSPGEVITVYLSMAGVVAVGLTLPFALYQLWRFISPGLRPVERRYTLQLLPFVLIMFVIGVCFAWFIIFPTILHFLLEIANQRFQVLYRAGAYFSFMTSICLPFGFIFELPIVVVFLTRLGIITPTWMRKMRRYAYLICVLLGVFISPPELISHLSVVLPMIALYEISIVLSAMALRRRDRIRQQTQ</sequence>
<dbReference type="Proteomes" id="UP000663505">
    <property type="component" value="Chromosome"/>
</dbReference>
<dbReference type="HAMAP" id="MF_00902">
    <property type="entry name" value="TatC"/>
    <property type="match status" value="1"/>
</dbReference>
<gene>
    <name evidence="5 6" type="primary">tatC</name>
    <name evidence="6" type="ORF">JZ786_21565</name>
</gene>
<evidence type="ECO:0000256" key="2">
    <source>
        <dbReference type="ARBA" id="ARBA00022692"/>
    </source>
</evidence>
<keyword evidence="4 5" id="KW-0472">Membrane</keyword>
<accession>A0A9X7W088</accession>
<dbReference type="GO" id="GO:0065002">
    <property type="term" value="P:intracellular protein transmembrane transport"/>
    <property type="evidence" value="ECO:0007669"/>
    <property type="project" value="TreeGrafter"/>
</dbReference>
<comment type="subunit">
    <text evidence="5">Forms a complex with TatA.</text>
</comment>
<evidence type="ECO:0000256" key="1">
    <source>
        <dbReference type="ARBA" id="ARBA00004141"/>
    </source>
</evidence>
<evidence type="ECO:0000313" key="6">
    <source>
        <dbReference type="EMBL" id="QSO46973.1"/>
    </source>
</evidence>
<comment type="subcellular location">
    <subcellularLocation>
        <location evidence="5">Cell membrane</location>
        <topology evidence="5">Multi-pass membrane protein</topology>
    </subcellularLocation>
    <subcellularLocation>
        <location evidence="1">Membrane</location>
        <topology evidence="1">Multi-pass membrane protein</topology>
    </subcellularLocation>
</comment>
<dbReference type="InterPro" id="IPR002033">
    <property type="entry name" value="TatC"/>
</dbReference>
<evidence type="ECO:0000256" key="5">
    <source>
        <dbReference type="HAMAP-Rule" id="MF_00902"/>
    </source>
</evidence>
<dbReference type="PROSITE" id="PS01218">
    <property type="entry name" value="TATC"/>
    <property type="match status" value="1"/>
</dbReference>
<dbReference type="GO" id="GO:0043953">
    <property type="term" value="P:protein transport by the Tat complex"/>
    <property type="evidence" value="ECO:0007669"/>
    <property type="project" value="UniProtKB-UniRule"/>
</dbReference>
<dbReference type="EMBL" id="CP071182">
    <property type="protein sequence ID" value="QSO46973.1"/>
    <property type="molecule type" value="Genomic_DNA"/>
</dbReference>
<comment type="function">
    <text evidence="5">Part of the twin-arginine translocation (Tat) system that transports large folded proteins containing a characteristic twin-arginine motif in their signal peptide across membranes.</text>
</comment>
<dbReference type="RefSeq" id="WP_206656334.1">
    <property type="nucleotide sequence ID" value="NZ_CP071182.1"/>
</dbReference>
<keyword evidence="2 5" id="KW-0812">Transmembrane</keyword>
<evidence type="ECO:0000313" key="7">
    <source>
        <dbReference type="Proteomes" id="UP000663505"/>
    </source>
</evidence>
<keyword evidence="3 5" id="KW-1133">Transmembrane helix</keyword>
<reference evidence="6 7" key="1">
    <citation type="submission" date="2021-02" db="EMBL/GenBank/DDBJ databases">
        <title>Alicyclobacillus curvatus sp. nov. and Alicyclobacillus mengziensis sp. nov., two acidophilic bacteria isolated from acid mine drainage.</title>
        <authorList>
            <person name="Huang Y."/>
        </authorList>
    </citation>
    <scope>NUCLEOTIDE SEQUENCE [LARGE SCALE GENOMIC DNA]</scope>
    <source>
        <strain evidence="6 7">S30H14</strain>
    </source>
</reference>
<dbReference type="PANTHER" id="PTHR30371:SF4">
    <property type="entry name" value="SEC-INDEPENDENT PROTEIN TRANSLOCASE PROTEIN TATCD"/>
    <property type="match status" value="1"/>
</dbReference>
<dbReference type="InterPro" id="IPR019820">
    <property type="entry name" value="Sec-indep_translocase_CS"/>
</dbReference>
<protein>
    <recommendedName>
        <fullName evidence="5">Sec-independent protein translocase protein TatC</fullName>
    </recommendedName>
</protein>